<dbReference type="GO" id="GO:0015031">
    <property type="term" value="P:protein transport"/>
    <property type="evidence" value="ECO:0007669"/>
    <property type="project" value="UniProtKB-KW"/>
</dbReference>
<dbReference type="RefSeq" id="WP_079725949.1">
    <property type="nucleotide sequence ID" value="NZ_BMCL01000001.1"/>
</dbReference>
<feature type="domain" description="TonB C-terminal" evidence="12">
    <location>
        <begin position="108"/>
        <end position="198"/>
    </location>
</feature>
<keyword evidence="7" id="KW-0653">Protein transport</keyword>
<feature type="region of interest" description="Disordered" evidence="10">
    <location>
        <begin position="1"/>
        <end position="24"/>
    </location>
</feature>
<name>A0A1T5LYA4_9GAMM</name>
<dbReference type="GO" id="GO:0055085">
    <property type="term" value="P:transmembrane transport"/>
    <property type="evidence" value="ECO:0007669"/>
    <property type="project" value="InterPro"/>
</dbReference>
<feature type="compositionally biased region" description="Low complexity" evidence="10">
    <location>
        <begin position="101"/>
        <end position="116"/>
    </location>
</feature>
<dbReference type="GO" id="GO:0031992">
    <property type="term" value="F:energy transducer activity"/>
    <property type="evidence" value="ECO:0007669"/>
    <property type="project" value="TreeGrafter"/>
</dbReference>
<comment type="similarity">
    <text evidence="2">Belongs to the TonB family.</text>
</comment>
<keyword evidence="5" id="KW-0997">Cell inner membrane</keyword>
<evidence type="ECO:0000256" key="3">
    <source>
        <dbReference type="ARBA" id="ARBA00022448"/>
    </source>
</evidence>
<evidence type="ECO:0000259" key="12">
    <source>
        <dbReference type="PROSITE" id="PS52015"/>
    </source>
</evidence>
<evidence type="ECO:0000256" key="8">
    <source>
        <dbReference type="ARBA" id="ARBA00022989"/>
    </source>
</evidence>
<dbReference type="InterPro" id="IPR006260">
    <property type="entry name" value="TonB/TolA_C"/>
</dbReference>
<keyword evidence="9 11" id="KW-0472">Membrane</keyword>
<protein>
    <submittedName>
        <fullName evidence="13">TonB family C-terminal domain-containing protein</fullName>
    </submittedName>
</protein>
<dbReference type="Proteomes" id="UP000190341">
    <property type="component" value="Unassembled WGS sequence"/>
</dbReference>
<proteinExistence type="inferred from homology"/>
<evidence type="ECO:0000256" key="9">
    <source>
        <dbReference type="ARBA" id="ARBA00023136"/>
    </source>
</evidence>
<evidence type="ECO:0000256" key="7">
    <source>
        <dbReference type="ARBA" id="ARBA00022927"/>
    </source>
</evidence>
<dbReference type="PROSITE" id="PS52015">
    <property type="entry name" value="TONB_CTD"/>
    <property type="match status" value="1"/>
</dbReference>
<evidence type="ECO:0000256" key="10">
    <source>
        <dbReference type="SAM" id="MobiDB-lite"/>
    </source>
</evidence>
<evidence type="ECO:0000256" key="4">
    <source>
        <dbReference type="ARBA" id="ARBA00022475"/>
    </source>
</evidence>
<sequence length="198" mass="21163">MSQPHTEWNAPANDGNPNRVHDTTVLDTTPRERSGSMALLWLLALVAVAAAGLAWYKQSSIDTTPLATTPTPIVIPAEETATAKQDADRSQQRRAAEARRTTAAVTPRATAPRPLASNPTPRYPSEALRAGVGGTVMVRASVDANGVPTDVAVVERSGHRELDRAALGAVRKWRFEPAMRNGKAVSSTVQVPVDFKPI</sequence>
<feature type="transmembrane region" description="Helical" evidence="11">
    <location>
        <begin position="38"/>
        <end position="56"/>
    </location>
</feature>
<comment type="subcellular location">
    <subcellularLocation>
        <location evidence="1">Cell inner membrane</location>
        <topology evidence="1">Single-pass membrane protein</topology>
        <orientation evidence="1">Periplasmic side</orientation>
    </subcellularLocation>
</comment>
<dbReference type="SUPFAM" id="SSF74653">
    <property type="entry name" value="TolA/TonB C-terminal domain"/>
    <property type="match status" value="1"/>
</dbReference>
<accession>A0A1T5LYA4</accession>
<dbReference type="NCBIfam" id="TIGR01352">
    <property type="entry name" value="tonB_Cterm"/>
    <property type="match status" value="1"/>
</dbReference>
<reference evidence="13 14" key="1">
    <citation type="submission" date="2017-02" db="EMBL/GenBank/DDBJ databases">
        <authorList>
            <person name="Peterson S.W."/>
        </authorList>
    </citation>
    <scope>NUCLEOTIDE SEQUENCE [LARGE SCALE GENOMIC DNA]</scope>
    <source>
        <strain evidence="13 14">P15</strain>
    </source>
</reference>
<dbReference type="InterPro" id="IPR051045">
    <property type="entry name" value="TonB-dependent_transducer"/>
</dbReference>
<feature type="compositionally biased region" description="Basic and acidic residues" evidence="10">
    <location>
        <begin position="85"/>
        <end position="100"/>
    </location>
</feature>
<evidence type="ECO:0000313" key="13">
    <source>
        <dbReference type="EMBL" id="SKC80961.1"/>
    </source>
</evidence>
<dbReference type="EMBL" id="FUZV01000002">
    <property type="protein sequence ID" value="SKC80961.1"/>
    <property type="molecule type" value="Genomic_DNA"/>
</dbReference>
<evidence type="ECO:0000256" key="2">
    <source>
        <dbReference type="ARBA" id="ARBA00006555"/>
    </source>
</evidence>
<evidence type="ECO:0000256" key="6">
    <source>
        <dbReference type="ARBA" id="ARBA00022692"/>
    </source>
</evidence>
<dbReference type="GO" id="GO:0098797">
    <property type="term" value="C:plasma membrane protein complex"/>
    <property type="evidence" value="ECO:0007669"/>
    <property type="project" value="TreeGrafter"/>
</dbReference>
<keyword evidence="4" id="KW-1003">Cell membrane</keyword>
<evidence type="ECO:0000256" key="1">
    <source>
        <dbReference type="ARBA" id="ARBA00004383"/>
    </source>
</evidence>
<dbReference type="Pfam" id="PF03544">
    <property type="entry name" value="TonB_C"/>
    <property type="match status" value="1"/>
</dbReference>
<dbReference type="InterPro" id="IPR037682">
    <property type="entry name" value="TonB_C"/>
</dbReference>
<dbReference type="Gene3D" id="3.30.1150.10">
    <property type="match status" value="1"/>
</dbReference>
<dbReference type="OrthoDB" id="9792439at2"/>
<keyword evidence="8 11" id="KW-1133">Transmembrane helix</keyword>
<evidence type="ECO:0000256" key="11">
    <source>
        <dbReference type="SAM" id="Phobius"/>
    </source>
</evidence>
<gene>
    <name evidence="13" type="ORF">SAMN06296058_3418</name>
</gene>
<organism evidence="13 14">
    <name type="scientific">Pseudoxanthomonas indica</name>
    <dbReference type="NCBI Taxonomy" id="428993"/>
    <lineage>
        <taxon>Bacteria</taxon>
        <taxon>Pseudomonadati</taxon>
        <taxon>Pseudomonadota</taxon>
        <taxon>Gammaproteobacteria</taxon>
        <taxon>Lysobacterales</taxon>
        <taxon>Lysobacteraceae</taxon>
        <taxon>Pseudoxanthomonas</taxon>
    </lineage>
</organism>
<keyword evidence="3" id="KW-0813">Transport</keyword>
<dbReference type="PANTHER" id="PTHR33446:SF2">
    <property type="entry name" value="PROTEIN TONB"/>
    <property type="match status" value="1"/>
</dbReference>
<dbReference type="AlphaFoldDB" id="A0A1T5LYA4"/>
<evidence type="ECO:0000313" key="14">
    <source>
        <dbReference type="Proteomes" id="UP000190341"/>
    </source>
</evidence>
<dbReference type="STRING" id="428993.SAMN06296058_3418"/>
<keyword evidence="6 11" id="KW-0812">Transmembrane</keyword>
<keyword evidence="14" id="KW-1185">Reference proteome</keyword>
<dbReference type="PANTHER" id="PTHR33446">
    <property type="entry name" value="PROTEIN TONB-RELATED"/>
    <property type="match status" value="1"/>
</dbReference>
<feature type="region of interest" description="Disordered" evidence="10">
    <location>
        <begin position="77"/>
        <end position="124"/>
    </location>
</feature>
<evidence type="ECO:0000256" key="5">
    <source>
        <dbReference type="ARBA" id="ARBA00022519"/>
    </source>
</evidence>